<dbReference type="OrthoDB" id="5714719at2"/>
<sequence>MTQVEVQATHKNLFSLPAKEIYSEEFVFEWYGIGDWAYPMIYTGDSTDIDSLLGELVADTGVSLKGKRKEVVTALLLNLINVHVYYQGERALTVFTDYHKLKKGTEYHDIFPVSGRIMGELVHQVAQSGVVQYKKGIPGHGSKLKLTEDAFSCYMEALNLNNLSAALPTPVVYKDDQGRFLTASNTTARDAKGSLITKVNELLADTDISLNGQSFGPTQKMLQRKFSNKACTENGRLWGGYWQSGIESEDRLKLLINGNPVCEVDINSTHPLIAYAMSGMDHTAFVHDAYWCELLSGGHDEQRKLGKQIVLALFNANSTDRESIVREVAGVVRDQREDNGEGRELEIQCCRYIPKKEMSERFKLEEVINSLIDRNSILFDNGWFGGESWKRLNKIESDILLEVMGHFVRRGIPVLPVHDSIVIERQYQEELIKVYQDAICKVLGREFRHRDKLVSCSLG</sequence>
<dbReference type="RefSeq" id="WP_143186853.1">
    <property type="nucleotide sequence ID" value="NZ_FQVA01000001.1"/>
</dbReference>
<accession>A0A1M4VF42</accession>
<dbReference type="AlphaFoldDB" id="A0A1M4VF42"/>
<reference evidence="2" key="1">
    <citation type="submission" date="2016-11" db="EMBL/GenBank/DDBJ databases">
        <authorList>
            <person name="Varghese N."/>
            <person name="Submissions S."/>
        </authorList>
    </citation>
    <scope>NUCLEOTIDE SEQUENCE [LARGE SCALE GENOMIC DNA]</scope>
    <source>
        <strain evidence="2">CGMCC 1.7063</strain>
    </source>
</reference>
<proteinExistence type="predicted"/>
<organism evidence="1 2">
    <name type="scientific">Microbulbifer donghaiensis</name>
    <dbReference type="NCBI Taxonomy" id="494016"/>
    <lineage>
        <taxon>Bacteria</taxon>
        <taxon>Pseudomonadati</taxon>
        <taxon>Pseudomonadota</taxon>
        <taxon>Gammaproteobacteria</taxon>
        <taxon>Cellvibrionales</taxon>
        <taxon>Microbulbiferaceae</taxon>
        <taxon>Microbulbifer</taxon>
    </lineage>
</organism>
<evidence type="ECO:0000313" key="1">
    <source>
        <dbReference type="EMBL" id="SHE67569.1"/>
    </source>
</evidence>
<keyword evidence="2" id="KW-1185">Reference proteome</keyword>
<dbReference type="EMBL" id="FQVA01000001">
    <property type="protein sequence ID" value="SHE67569.1"/>
    <property type="molecule type" value="Genomic_DNA"/>
</dbReference>
<gene>
    <name evidence="1" type="ORF">SAMN04487965_0409</name>
</gene>
<protein>
    <submittedName>
        <fullName evidence="1">Uncharacterized protein</fullName>
    </submittedName>
</protein>
<dbReference type="Proteomes" id="UP000184170">
    <property type="component" value="Unassembled WGS sequence"/>
</dbReference>
<evidence type="ECO:0000313" key="2">
    <source>
        <dbReference type="Proteomes" id="UP000184170"/>
    </source>
</evidence>
<name>A0A1M4VF42_9GAMM</name>